<dbReference type="FunFam" id="1.10.10.10:FF:000322">
    <property type="entry name" value="Probable disease resistance protein At1g63360"/>
    <property type="match status" value="1"/>
</dbReference>
<feature type="domain" description="Disease resistance R13L4/SHOC-2-like LRR" evidence="10">
    <location>
        <begin position="545"/>
        <end position="926"/>
    </location>
</feature>
<dbReference type="PANTHER" id="PTHR23155">
    <property type="entry name" value="DISEASE RESISTANCE PROTEIN RP"/>
    <property type="match status" value="1"/>
</dbReference>
<sequence length="1054" mass="120251">MAVVVGVTMGVMKPLLSKLTKLLEEEYVKFKGVRKQIKFLRDELSAMSATLEDLADADPEKLNTEVRLWRDKLRELAYDLEDCIDAFMARVDHGHDGGTVFEKYFRKLKKLIARHDIANQIQELKASVKEAAERHKRYDFAQLKHNSSTSFVDPRLPALYEDIENLVGIDVPKKHIIDMLSMEMDGPSKKLKVVSIAGRGGLGKTTLAKQVYDTIKGQFSCSAFVSVSRTPDVRKILIHISTGVGFTGYTQDDGVQQLIDKLRNYLNCERYIVVIDDVWDTEAWEFIKLALPDNDLGSRIISTTRSVTVAKCCSSQIYEMKPLSFDDSKRLFFKRAFGSETSCYPHLEDVPDRILRKCGGLPLAIVTVSSMLTNELAKAEWDRVLRAIGSALAKNPGAEKMTTILSMSYFDIPRHLRTCLLYLSVFPEDFEIEKQPLIHRWIAEGFIHEEGGRTKYEIGEGYFNDLINRSMIQPVDVKYGQAKACRVHDIILDYIKCKAAEENFVTLSNGAEHVYTSSDYKVRRLCVNNHTGENVTIWEDPKFSHVRSVTIFGQPVKTSLLPSTALRVLDLGGCWGIQDHHLASIDTLFHLKYLRLSSGSITKLPEKIGELQYLQTLDVRGTRIEELPSTITKLQRLSHLYAAWDSRFPDGVIGQMHSLEEMRKYGVESYEQGKSLQEFNKLTKLRTLKIELNFDSLNGSEGLRQAQGCHSYLRTLLSSCNLYNLYITESSVDNKYPMSLDSWRPTAPCSLQKLCLKECLICKVPNWMASLGNIVVLKLQWILYLRPEDVEILGAIPSLLFLILVTVSGTNGRISIHGRNGFRCLKYLYLDIFSCGTALEFQVGSMPKLEHVKLALRVHKSECLNGASDLGIQHLSALSKVEVEIRGNCMRARNYNPTEDKKDDAVRWVASAINSAIMTHPNRPTIRFETWRCHDCERFECCLREWNQWTGGLLTEWLKIWQIEEEQEQMTRSRLVQRKERMKLIIKRKKIPVKRKERSKLMKRRNWSNERATRTPQEFVVALWMLPASGLGGKRPDGKRHDASCWHAARSIGG</sequence>
<dbReference type="Gene3D" id="1.20.5.4130">
    <property type="match status" value="1"/>
</dbReference>
<dbReference type="Pfam" id="PF18052">
    <property type="entry name" value="Rx_N"/>
    <property type="match status" value="1"/>
</dbReference>
<dbReference type="CDD" id="cd14798">
    <property type="entry name" value="RX-CC_like"/>
    <property type="match status" value="1"/>
</dbReference>
<dbReference type="AlphaFoldDB" id="A0A8T0RAN0"/>
<dbReference type="PRINTS" id="PR00364">
    <property type="entry name" value="DISEASERSIST"/>
</dbReference>
<evidence type="ECO:0000256" key="4">
    <source>
        <dbReference type="ARBA" id="ARBA00022741"/>
    </source>
</evidence>
<dbReference type="InterPro" id="IPR032675">
    <property type="entry name" value="LRR_dom_sf"/>
</dbReference>
<evidence type="ECO:0000259" key="8">
    <source>
        <dbReference type="Pfam" id="PF18052"/>
    </source>
</evidence>
<dbReference type="GO" id="GO:0043531">
    <property type="term" value="F:ADP binding"/>
    <property type="evidence" value="ECO:0007669"/>
    <property type="project" value="InterPro"/>
</dbReference>
<dbReference type="FunFam" id="3.40.50.300:FF:001091">
    <property type="entry name" value="Probable disease resistance protein At1g61300"/>
    <property type="match status" value="1"/>
</dbReference>
<keyword evidence="4" id="KW-0547">Nucleotide-binding</keyword>
<evidence type="ECO:0000259" key="10">
    <source>
        <dbReference type="Pfam" id="PF23598"/>
    </source>
</evidence>
<protein>
    <submittedName>
        <fullName evidence="11">Uncharacterized protein</fullName>
    </submittedName>
</protein>
<reference evidence="11" key="1">
    <citation type="submission" date="2020-05" db="EMBL/GenBank/DDBJ databases">
        <title>WGS assembly of Panicum virgatum.</title>
        <authorList>
            <person name="Lovell J.T."/>
            <person name="Jenkins J."/>
            <person name="Shu S."/>
            <person name="Juenger T.E."/>
            <person name="Schmutz J."/>
        </authorList>
    </citation>
    <scope>NUCLEOTIDE SEQUENCE</scope>
    <source>
        <strain evidence="11">AP13</strain>
    </source>
</reference>
<evidence type="ECO:0000256" key="5">
    <source>
        <dbReference type="ARBA" id="ARBA00022821"/>
    </source>
</evidence>
<dbReference type="InterPro" id="IPR055414">
    <property type="entry name" value="LRR_R13L4/SHOC2-like"/>
</dbReference>
<evidence type="ECO:0000256" key="6">
    <source>
        <dbReference type="ARBA" id="ARBA00023054"/>
    </source>
</evidence>
<evidence type="ECO:0000259" key="7">
    <source>
        <dbReference type="Pfam" id="PF00931"/>
    </source>
</evidence>
<dbReference type="Gene3D" id="3.80.10.10">
    <property type="entry name" value="Ribonuclease Inhibitor"/>
    <property type="match status" value="1"/>
</dbReference>
<comment type="similarity">
    <text evidence="1">Belongs to the disease resistance NB-LRR family.</text>
</comment>
<dbReference type="Pfam" id="PF00931">
    <property type="entry name" value="NB-ARC"/>
    <property type="match status" value="1"/>
</dbReference>
<dbReference type="Proteomes" id="UP000823388">
    <property type="component" value="Chromosome 6K"/>
</dbReference>
<evidence type="ECO:0000256" key="3">
    <source>
        <dbReference type="ARBA" id="ARBA00022737"/>
    </source>
</evidence>
<feature type="domain" description="NB-ARC" evidence="7">
    <location>
        <begin position="176"/>
        <end position="338"/>
    </location>
</feature>
<dbReference type="SUPFAM" id="SSF52058">
    <property type="entry name" value="L domain-like"/>
    <property type="match status" value="1"/>
</dbReference>
<dbReference type="PANTHER" id="PTHR23155:SF1028">
    <property type="entry name" value="OS08G0174800 PROTEIN"/>
    <property type="match status" value="1"/>
</dbReference>
<feature type="domain" description="Disease resistance protein winged helix" evidence="9">
    <location>
        <begin position="425"/>
        <end position="493"/>
    </location>
</feature>
<gene>
    <name evidence="11" type="ORF">PVAP13_6KG079300</name>
</gene>
<dbReference type="Gene3D" id="3.40.50.300">
    <property type="entry name" value="P-loop containing nucleotide triphosphate hydrolases"/>
    <property type="match status" value="1"/>
</dbReference>
<organism evidence="11 12">
    <name type="scientific">Panicum virgatum</name>
    <name type="common">Blackwell switchgrass</name>
    <dbReference type="NCBI Taxonomy" id="38727"/>
    <lineage>
        <taxon>Eukaryota</taxon>
        <taxon>Viridiplantae</taxon>
        <taxon>Streptophyta</taxon>
        <taxon>Embryophyta</taxon>
        <taxon>Tracheophyta</taxon>
        <taxon>Spermatophyta</taxon>
        <taxon>Magnoliopsida</taxon>
        <taxon>Liliopsida</taxon>
        <taxon>Poales</taxon>
        <taxon>Poaceae</taxon>
        <taxon>PACMAD clade</taxon>
        <taxon>Panicoideae</taxon>
        <taxon>Panicodae</taxon>
        <taxon>Paniceae</taxon>
        <taxon>Panicinae</taxon>
        <taxon>Panicum</taxon>
        <taxon>Panicum sect. Hiantes</taxon>
    </lineage>
</organism>
<dbReference type="InterPro" id="IPR027417">
    <property type="entry name" value="P-loop_NTPase"/>
</dbReference>
<keyword evidence="2" id="KW-0433">Leucine-rich repeat</keyword>
<dbReference type="InterPro" id="IPR036388">
    <property type="entry name" value="WH-like_DNA-bd_sf"/>
</dbReference>
<evidence type="ECO:0000313" key="12">
    <source>
        <dbReference type="Proteomes" id="UP000823388"/>
    </source>
</evidence>
<keyword evidence="5" id="KW-0611">Plant defense</keyword>
<dbReference type="Pfam" id="PF23559">
    <property type="entry name" value="WHD_DRP"/>
    <property type="match status" value="1"/>
</dbReference>
<dbReference type="GO" id="GO:0042742">
    <property type="term" value="P:defense response to bacterium"/>
    <property type="evidence" value="ECO:0007669"/>
    <property type="project" value="UniProtKB-ARBA"/>
</dbReference>
<name>A0A8T0RAN0_PANVG</name>
<keyword evidence="3" id="KW-0677">Repeat</keyword>
<dbReference type="SUPFAM" id="SSF52540">
    <property type="entry name" value="P-loop containing nucleoside triphosphate hydrolases"/>
    <property type="match status" value="1"/>
</dbReference>
<proteinExistence type="inferred from homology"/>
<keyword evidence="6" id="KW-0175">Coiled coil</keyword>
<dbReference type="InterPro" id="IPR058922">
    <property type="entry name" value="WHD_DRP"/>
</dbReference>
<dbReference type="Gene3D" id="1.10.10.10">
    <property type="entry name" value="Winged helix-like DNA-binding domain superfamily/Winged helix DNA-binding domain"/>
    <property type="match status" value="1"/>
</dbReference>
<dbReference type="GO" id="GO:0009626">
    <property type="term" value="P:plant-type hypersensitive response"/>
    <property type="evidence" value="ECO:0007669"/>
    <property type="project" value="UniProtKB-ARBA"/>
</dbReference>
<dbReference type="EMBL" id="CM029047">
    <property type="protein sequence ID" value="KAG2581939.1"/>
    <property type="molecule type" value="Genomic_DNA"/>
</dbReference>
<dbReference type="Gene3D" id="1.10.8.430">
    <property type="entry name" value="Helical domain of apoptotic protease-activating factors"/>
    <property type="match status" value="1"/>
</dbReference>
<feature type="domain" description="Disease resistance N-terminal" evidence="8">
    <location>
        <begin position="11"/>
        <end position="102"/>
    </location>
</feature>
<comment type="caution">
    <text evidence="11">The sequence shown here is derived from an EMBL/GenBank/DDBJ whole genome shotgun (WGS) entry which is preliminary data.</text>
</comment>
<dbReference type="InterPro" id="IPR041118">
    <property type="entry name" value="Rx_N"/>
</dbReference>
<accession>A0A8T0RAN0</accession>
<evidence type="ECO:0000313" key="11">
    <source>
        <dbReference type="EMBL" id="KAG2581939.1"/>
    </source>
</evidence>
<evidence type="ECO:0000256" key="1">
    <source>
        <dbReference type="ARBA" id="ARBA00008894"/>
    </source>
</evidence>
<dbReference type="InterPro" id="IPR038005">
    <property type="entry name" value="RX-like_CC"/>
</dbReference>
<dbReference type="Pfam" id="PF23598">
    <property type="entry name" value="LRR_14"/>
    <property type="match status" value="1"/>
</dbReference>
<dbReference type="InterPro" id="IPR002182">
    <property type="entry name" value="NB-ARC"/>
</dbReference>
<evidence type="ECO:0000259" key="9">
    <source>
        <dbReference type="Pfam" id="PF23559"/>
    </source>
</evidence>
<dbReference type="InterPro" id="IPR042197">
    <property type="entry name" value="Apaf_helical"/>
</dbReference>
<evidence type="ECO:0000256" key="2">
    <source>
        <dbReference type="ARBA" id="ARBA00022614"/>
    </source>
</evidence>
<keyword evidence="12" id="KW-1185">Reference proteome</keyword>
<dbReference type="InterPro" id="IPR044974">
    <property type="entry name" value="Disease_R_plants"/>
</dbReference>
<dbReference type="GO" id="GO:0002758">
    <property type="term" value="P:innate immune response-activating signaling pathway"/>
    <property type="evidence" value="ECO:0007669"/>
    <property type="project" value="UniProtKB-ARBA"/>
</dbReference>